<dbReference type="AlphaFoldDB" id="J9E1Q6"/>
<feature type="non-terminal residue" evidence="1">
    <location>
        <position position="1"/>
    </location>
</feature>
<proteinExistence type="predicted"/>
<evidence type="ECO:0000313" key="2">
    <source>
        <dbReference type="Proteomes" id="UP000004810"/>
    </source>
</evidence>
<comment type="caution">
    <text evidence="1">The sequence shown here is derived from an EMBL/GenBank/DDBJ whole genome shotgun (WGS) entry which is preliminary data.</text>
</comment>
<dbReference type="Proteomes" id="UP000004810">
    <property type="component" value="Unassembled WGS sequence"/>
</dbReference>
<name>J9E1Q6_WUCBA</name>
<evidence type="ECO:0000313" key="1">
    <source>
        <dbReference type="EMBL" id="EJW76053.1"/>
    </source>
</evidence>
<organism evidence="1 2">
    <name type="scientific">Wuchereria bancrofti</name>
    <dbReference type="NCBI Taxonomy" id="6293"/>
    <lineage>
        <taxon>Eukaryota</taxon>
        <taxon>Metazoa</taxon>
        <taxon>Ecdysozoa</taxon>
        <taxon>Nematoda</taxon>
        <taxon>Chromadorea</taxon>
        <taxon>Rhabditida</taxon>
        <taxon>Spirurina</taxon>
        <taxon>Spiruromorpha</taxon>
        <taxon>Filarioidea</taxon>
        <taxon>Onchocercidae</taxon>
        <taxon>Wuchereria</taxon>
    </lineage>
</organism>
<protein>
    <submittedName>
        <fullName evidence="1">Uncharacterized protein</fullName>
    </submittedName>
</protein>
<accession>J9E1Q6</accession>
<gene>
    <name evidence="1" type="ORF">WUBG_13040</name>
</gene>
<sequence>LLHSSSLSTLSPLSPSSQSVDITVEECLQASDTCTYHLYALCMCPSVPFFPTSFISCTNRN</sequence>
<reference evidence="2" key="1">
    <citation type="submission" date="2012-08" db="EMBL/GenBank/DDBJ databases">
        <title>The Genome Sequence of Wuchereria bancrofti.</title>
        <authorList>
            <person name="Nutman T.B."/>
            <person name="Fink D.L."/>
            <person name="Russ C."/>
            <person name="Young S."/>
            <person name="Zeng Q."/>
            <person name="Koehrsen M."/>
            <person name="Alvarado L."/>
            <person name="Berlin A."/>
            <person name="Chapman S.B."/>
            <person name="Chen Z."/>
            <person name="Freedman E."/>
            <person name="Gellesch M."/>
            <person name="Goldberg J."/>
            <person name="Griggs A."/>
            <person name="Gujja S."/>
            <person name="Heilman E.R."/>
            <person name="Heiman D."/>
            <person name="Hepburn T."/>
            <person name="Howarth C."/>
            <person name="Jen D."/>
            <person name="Larson L."/>
            <person name="Lewis B."/>
            <person name="Mehta T."/>
            <person name="Park D."/>
            <person name="Pearson M."/>
            <person name="Roberts A."/>
            <person name="Saif S."/>
            <person name="Shea T."/>
            <person name="Shenoy N."/>
            <person name="Sisk P."/>
            <person name="Stolte C."/>
            <person name="Sykes S."/>
            <person name="Walk T."/>
            <person name="White J."/>
            <person name="Yandava C."/>
            <person name="Haas B."/>
            <person name="Henn M.R."/>
            <person name="Nusbaum C."/>
            <person name="Birren B."/>
        </authorList>
    </citation>
    <scope>NUCLEOTIDE SEQUENCE [LARGE SCALE GENOMIC DNA]</scope>
    <source>
        <strain evidence="2">NA</strain>
    </source>
</reference>
<dbReference type="EMBL" id="ADBV01009637">
    <property type="protein sequence ID" value="EJW76053.1"/>
    <property type="molecule type" value="Genomic_DNA"/>
</dbReference>